<organism evidence="3 4">
    <name type="scientific">Emydomyces testavorans</name>
    <dbReference type="NCBI Taxonomy" id="2070801"/>
    <lineage>
        <taxon>Eukaryota</taxon>
        <taxon>Fungi</taxon>
        <taxon>Dikarya</taxon>
        <taxon>Ascomycota</taxon>
        <taxon>Pezizomycotina</taxon>
        <taxon>Eurotiomycetes</taxon>
        <taxon>Eurotiomycetidae</taxon>
        <taxon>Onygenales</taxon>
        <taxon>Nannizziopsiaceae</taxon>
        <taxon>Emydomyces</taxon>
    </lineage>
</organism>
<dbReference type="AlphaFoldDB" id="A0AAF0IG52"/>
<feature type="region of interest" description="Disordered" evidence="1">
    <location>
        <begin position="1"/>
        <end position="52"/>
    </location>
</feature>
<feature type="region of interest" description="Disordered" evidence="1">
    <location>
        <begin position="186"/>
        <end position="233"/>
    </location>
</feature>
<dbReference type="EMBL" id="CP120627">
    <property type="protein sequence ID" value="WEW55286.1"/>
    <property type="molecule type" value="Genomic_DNA"/>
</dbReference>
<evidence type="ECO:0000313" key="4">
    <source>
        <dbReference type="Proteomes" id="UP001219355"/>
    </source>
</evidence>
<feature type="compositionally biased region" description="Low complexity" evidence="1">
    <location>
        <begin position="37"/>
        <end position="52"/>
    </location>
</feature>
<feature type="transmembrane region" description="Helical" evidence="2">
    <location>
        <begin position="130"/>
        <end position="147"/>
    </location>
</feature>
<feature type="transmembrane region" description="Helical" evidence="2">
    <location>
        <begin position="153"/>
        <end position="170"/>
    </location>
</feature>
<dbReference type="Proteomes" id="UP001219355">
    <property type="component" value="Chromosome 1"/>
</dbReference>
<keyword evidence="4" id="KW-1185">Reference proteome</keyword>
<proteinExistence type="predicted"/>
<keyword evidence="2" id="KW-1133">Transmembrane helix</keyword>
<sequence>MRSENRKRAPPALVLAPDDRQREISALETPSRIPFNTPRTSPSTTSFTTSTRSPTRVVLVTVPPSTVTTSPTKSLSPTHVPSTLTVTATVPAPVTQSSTQWTSAINTTTAMGQPNSTSAAPMAGARTSRLSTGVVAFLIATGVAGAFNPPMISSLLTGLGGLLAGVLLYWRRKKRNSILANVARNDNQETSQTRPSTSTNLIPPMVTVSRPASALTTPPGSDRDPFRDPSGPVARTYEILNGQRRN</sequence>
<feature type="compositionally biased region" description="Polar residues" evidence="1">
    <location>
        <begin position="186"/>
        <end position="201"/>
    </location>
</feature>
<gene>
    <name evidence="3" type="ORF">PRK78_000715</name>
</gene>
<evidence type="ECO:0000313" key="3">
    <source>
        <dbReference type="EMBL" id="WEW55286.1"/>
    </source>
</evidence>
<evidence type="ECO:0000256" key="1">
    <source>
        <dbReference type="SAM" id="MobiDB-lite"/>
    </source>
</evidence>
<keyword evidence="2" id="KW-0812">Transmembrane</keyword>
<reference evidence="3" key="1">
    <citation type="submission" date="2023-03" db="EMBL/GenBank/DDBJ databases">
        <title>Emydomyces testavorans Genome Sequence.</title>
        <authorList>
            <person name="Hoyer L."/>
        </authorList>
    </citation>
    <scope>NUCLEOTIDE SEQUENCE</scope>
    <source>
        <strain evidence="3">16-2883</strain>
    </source>
</reference>
<keyword evidence="2" id="KW-0472">Membrane</keyword>
<accession>A0AAF0IG52</accession>
<name>A0AAF0IG52_9EURO</name>
<protein>
    <submittedName>
        <fullName evidence="3">Uncharacterized protein</fullName>
    </submittedName>
</protein>
<evidence type="ECO:0000256" key="2">
    <source>
        <dbReference type="SAM" id="Phobius"/>
    </source>
</evidence>